<dbReference type="InterPro" id="IPR050708">
    <property type="entry name" value="T6SS_VgrG/RHS"/>
</dbReference>
<feature type="coiled-coil region" evidence="2">
    <location>
        <begin position="52"/>
        <end position="114"/>
    </location>
</feature>
<dbReference type="Pfam" id="PF20148">
    <property type="entry name" value="DUF6531"/>
    <property type="match status" value="1"/>
</dbReference>
<keyword evidence="8" id="KW-1185">Reference proteome</keyword>
<accession>A0A1L9BBQ4</accession>
<evidence type="ECO:0000313" key="7">
    <source>
        <dbReference type="EMBL" id="OJH39694.1"/>
    </source>
</evidence>
<organism evidence="7 8">
    <name type="scientific">Cystobacter ferrugineus</name>
    <dbReference type="NCBI Taxonomy" id="83449"/>
    <lineage>
        <taxon>Bacteria</taxon>
        <taxon>Pseudomonadati</taxon>
        <taxon>Myxococcota</taxon>
        <taxon>Myxococcia</taxon>
        <taxon>Myxococcales</taxon>
        <taxon>Cystobacterineae</taxon>
        <taxon>Archangiaceae</taxon>
        <taxon>Cystobacter</taxon>
    </lineage>
</organism>
<name>A0A1L9BBQ4_9BACT</name>
<dbReference type="PANTHER" id="PTHR32305">
    <property type="match status" value="1"/>
</dbReference>
<dbReference type="PANTHER" id="PTHR32305:SF17">
    <property type="entry name" value="TRNA NUCLEASE WAPA"/>
    <property type="match status" value="1"/>
</dbReference>
<dbReference type="Proteomes" id="UP000182229">
    <property type="component" value="Unassembled WGS sequence"/>
</dbReference>
<dbReference type="InterPro" id="IPR025968">
    <property type="entry name" value="YwqJ_deaminase"/>
</dbReference>
<keyword evidence="1" id="KW-0677">Repeat</keyword>
<dbReference type="Pfam" id="PF25023">
    <property type="entry name" value="TEN_YD-shell"/>
    <property type="match status" value="1"/>
</dbReference>
<dbReference type="InterPro" id="IPR038765">
    <property type="entry name" value="Papain-like_cys_pep_sf"/>
</dbReference>
<dbReference type="InterPro" id="IPR031325">
    <property type="entry name" value="RHS_repeat"/>
</dbReference>
<dbReference type="SUPFAM" id="SSF54001">
    <property type="entry name" value="Cysteine proteinases"/>
    <property type="match status" value="1"/>
</dbReference>
<dbReference type="EMBL" id="MPIN01000004">
    <property type="protein sequence ID" value="OJH39694.1"/>
    <property type="molecule type" value="Genomic_DNA"/>
</dbReference>
<feature type="domain" description="Teneurin-like YD-shell" evidence="6">
    <location>
        <begin position="3271"/>
        <end position="3485"/>
    </location>
</feature>
<dbReference type="Pfam" id="PF01841">
    <property type="entry name" value="Transglut_core"/>
    <property type="match status" value="1"/>
</dbReference>
<evidence type="ECO:0000256" key="1">
    <source>
        <dbReference type="ARBA" id="ARBA00022737"/>
    </source>
</evidence>
<dbReference type="InterPro" id="IPR022385">
    <property type="entry name" value="Rhs_assc_core"/>
</dbReference>
<dbReference type="NCBIfam" id="TIGR03696">
    <property type="entry name" value="Rhs_assc_core"/>
    <property type="match status" value="1"/>
</dbReference>
<protein>
    <submittedName>
        <fullName evidence="7">Uncharacterized protein</fullName>
    </submittedName>
</protein>
<dbReference type="Pfam" id="PF14431">
    <property type="entry name" value="YwqJ-deaminase"/>
    <property type="match status" value="1"/>
</dbReference>
<dbReference type="Pfam" id="PF05593">
    <property type="entry name" value="RHS_repeat"/>
    <property type="match status" value="2"/>
</dbReference>
<evidence type="ECO:0000259" key="4">
    <source>
        <dbReference type="Pfam" id="PF01841"/>
    </source>
</evidence>
<dbReference type="NCBIfam" id="TIGR01643">
    <property type="entry name" value="YD_repeat_2x"/>
    <property type="match status" value="2"/>
</dbReference>
<evidence type="ECO:0000256" key="3">
    <source>
        <dbReference type="SAM" id="MobiDB-lite"/>
    </source>
</evidence>
<dbReference type="STRING" id="83449.BON30_19675"/>
<feature type="compositionally biased region" description="Basic and acidic residues" evidence="3">
    <location>
        <begin position="2964"/>
        <end position="2977"/>
    </location>
</feature>
<dbReference type="Gene3D" id="3.10.620.30">
    <property type="match status" value="1"/>
</dbReference>
<dbReference type="InterPro" id="IPR006530">
    <property type="entry name" value="YD"/>
</dbReference>
<evidence type="ECO:0000259" key="5">
    <source>
        <dbReference type="Pfam" id="PF20148"/>
    </source>
</evidence>
<feature type="domain" description="Transglutaminase-like" evidence="4">
    <location>
        <begin position="215"/>
        <end position="385"/>
    </location>
</feature>
<proteinExistence type="predicted"/>
<dbReference type="InterPro" id="IPR045351">
    <property type="entry name" value="DUF6531"/>
</dbReference>
<feature type="region of interest" description="Disordered" evidence="3">
    <location>
        <begin position="2945"/>
        <end position="2994"/>
    </location>
</feature>
<comment type="caution">
    <text evidence="7">The sequence shown here is derived from an EMBL/GenBank/DDBJ whole genome shotgun (WGS) entry which is preliminary data.</text>
</comment>
<reference evidence="7 8" key="2">
    <citation type="submission" date="2016-12" db="EMBL/GenBank/DDBJ databases">
        <title>Draft Genome Sequence of Cystobacter ferrugineus Strain Cbfe23.</title>
        <authorList>
            <person name="Akbar S."/>
            <person name="Dowd S.E."/>
            <person name="Stevens D.C."/>
        </authorList>
    </citation>
    <scope>NUCLEOTIDE SEQUENCE [LARGE SCALE GENOMIC DNA]</scope>
    <source>
        <strain evidence="7 8">Cbfe23</strain>
    </source>
</reference>
<dbReference type="Gene3D" id="2.180.10.10">
    <property type="entry name" value="RHS repeat-associated core"/>
    <property type="match status" value="5"/>
</dbReference>
<dbReference type="InterPro" id="IPR056823">
    <property type="entry name" value="TEN-like_YD-shell"/>
</dbReference>
<evidence type="ECO:0000256" key="2">
    <source>
        <dbReference type="SAM" id="Coils"/>
    </source>
</evidence>
<keyword evidence="2" id="KW-0175">Coiled coil</keyword>
<dbReference type="InterPro" id="IPR002931">
    <property type="entry name" value="Transglutaminase-like"/>
</dbReference>
<gene>
    <name evidence="7" type="ORF">BON30_19675</name>
</gene>
<reference evidence="8" key="1">
    <citation type="submission" date="2016-11" db="EMBL/GenBank/DDBJ databases">
        <authorList>
            <person name="Shukria A."/>
            <person name="Stevens D.C."/>
        </authorList>
    </citation>
    <scope>NUCLEOTIDE SEQUENCE [LARGE SCALE GENOMIC DNA]</scope>
    <source>
        <strain evidence="8">Cbfe23</strain>
    </source>
</reference>
<evidence type="ECO:0000259" key="6">
    <source>
        <dbReference type="Pfam" id="PF25023"/>
    </source>
</evidence>
<sequence length="3860" mass="420583">MRQQRASTVSTEQSARVAVLLQQAQAAAGQPPAGWRRLTSCVLVPDEHRQRMATAKARLEEAREAVRQGLAEARVHFDAVEVWLRRTGGGQNALARLSDERGRLESRAGELERTITEVSGVLSCDTGSVWDRLPGIWQWNRGLFAVDRLVSLRARLSELGMERGSGVLSADLTYVQGRLQPAQLPTQGITPAYQLAGTPGYELEDTTQDREVDLSSEITDKATALGSAKAAQEFVNNELRLDWYYGSLKGATQTLRQKRGNDADLAALLVALLRAQKTPARFVEGTIELPMGKLADLLGLLTEAESQAFYAAAAGGPPFELLDAKNKLVIAALGNTGIPYEPVVSGGLVRAVRLSHIWVEAYLPYGDYRGEGARRDGHQWVPMDPSIPGGPKYVVTEPALDVLAEMNVSAELLTQRYLAEGKGKSPLQFWKEEVTEFLSSRSDGLSYEQVLRQVVQKKQTLSLLPGALPYRVVSVQGEYSFLPENRKHRLHISAWDETGANILEVTLPTHLVAGRRAILTYEPEDSSLIPSDGIYHAPAALVQLRAALRLDGVVRATATGLVGLGVRHRWAVEMLLPDGSKRQVENELIAGNTVALGLGTPFNNAPEPQSPSEKGADGQASTFLAGRAAAYVNEWTKAEEELARLTRVVPVRPTASLVLVENQLQVREAFGVREQVVWKGLEVDADLRSLAPLELVTGRGGALLRLSGYEGSFQEAKVLADKVSVPAATMTAVSAVTLLQEALSRGVPVVRVDSSNLDTALGSVAAPPEVLADVRELVTRRREVLIPATQLTIENWSGTGFIARDPQTEEGGYFLSGRLSGGQTVVSPDRWSDQQLVDWLERPDAPSPTDDLTKVARISKVPSTDLQRGTVGQALPRTLEVVVVTGDNTPVPVRGALVTFRGDQGSNAKFKADLRELAPASSVTVRTDAAGRARVHAFPDTDIGHLYVLASGSPQDERHGLNMVRAEVMGPQGLLQIDEPFWFTAKPGPVKKLSTNLANYRTVYDVGVELGLPMEVTAQDEYDNFIANQSITWTSDSPDARFFVPKAGGGARVQFLGSDLDQTPTRETKSSTLGYSGVGFIPGMTPGPYSVTARTSIPGCTASDASSCTVSRLFTLQTTAGREFIFRVATPDIGISDGARFADIPTPLNAEILRRNSQDNKWTPVTGEEPDIQSATVTMKVLDHSEVVLSSRTVSPHELGATPSTELIDGKDNVVLWPGYDLMDEYQWIDFTAAVKLKVRPPSKTPPPDPIFDTFYTVFYYSGVPKVAFGTPKAAGGVQALDACGQVNPDDRSLYLQISNPATFPLYAKLIPHPDGGMGTMFQVSDSLPKDPADPTRLLVSPKAINHIPLELPVSSVGGKVEVVLYAPDFKGSAASRKEISRTFLPLSRTRGGAKPAEAQLHASIVLSVRNFAAAWSKPQGSEGEPIRVPKTILRPATLPICVNESGTLQVISGGNLVSGAQVTLLSGGALNVQPLPPTDGHEVPVPGGGSAGVLTAVIPPGDPSGQDVVVKFTPVDPLATIPDSTVRLLTSVEDASALPLGHTFVKDVSTVDGHLVKQSVDLEVKGRSPGLQLVRSYTSRGHDASPLGEGWSHSYRSYVLQSWSQEDNVARYMLVGGEGTGQTFDCNPIDDTQCINQEGFHGTFRKEKVTTPGSGTKELLVFRAKDGTEYRYGPVAASEKGPRYPLVSIRSATGNTLELEYGGLETDQEVSRVFEPGRRRFLQFSYERPAGAPRARLARVDLYQNPQSPEHLGVCIAYRYNGQSNLSAVQRYDSQCPDTPGAFAALREESFTYVNSSEEDLRNNLESWTDANGHTTTYVYYAADASLPGESDYLEFGRKQERIRFVKEPEGATTEFIYSLTRSDVTIFGVPIKAFVTEVRGPRPDVTQGTRYYMDLYGTAVHVERPLSEGVMATTSSVWSPVHMRRTAEKDARGRETAFSYDARGNLIMRRISLAALSAPPEQGGNTQTVRLASPNADPNAIEQEVGEYVEKWSYDPSFNQPVCTMDAEGRITTLTLHPGTGLVLESRRYAQPVSRSDRSGTMSCEELASLLPTSSADIVQKRAYCGVAGGSCPQNAITGDLVATWTEGELNRNDIKSYDLWGLPSVQEATVGSGSPPIVTTLVRDSHGMVERQEDTFGHVTTWEYDGLDRVVRTERLNDKVADATRLPTASPSMTQTFSYYPGGQLQSETNGIAGFERHYTLDGLNRVKEVREKGGLLTGELVTEYGYDETGNRTRVTDRRGVTTTTRYDWGDRPIETSVQVLDGGGVYASQGGVNPSGPQVTATFGYDAVGNKFYETDLYGRRTEYVFNSLYRRVERKSPTVPGARFGDGVVSYVTTSRYDLVGNLTKTTDGNEHATWMFHDFANRLELTWDAAGRAEHRQYDHNGNLLVLKRSSGGSVSNGSVSGGSVHLTQTTEYDGLNRPLFVRERYQHPDENGSLSSRERSTQTHYADAQNAVTVKDARGFLNTTVKDDADRVIRVVVDAAAGSLSGPLTRDPDDRTLGSALSLTTLHGYDGNGNLATEVDPLGRKTTHSFDGLNRRLETHTPMQGVEESFSYDGEGSVIAHVDARGVRNEFSFDMLRRPVTHWLVESLTKGGARLALLTRTYGETLDRLASVREVDARGNPTTRYSDALQREIRVVDAKGKEQATRYDAVNVREQRDRKNYVTRKEYDEVNRLVGQQDLLTTGEVKYSQSIAYDDAHQSETHTDRRLIPLKKQMDGLGRVVRTIRGTAAPFQTEETVYNAGNLVVEGIDANKHRKEWRYDGAGRKVSETLGAGSALAATTAYQYDAVGNLVERKGPRTRNIAFDEHNSFDSLNRLVRREDALGNVWLTAYDAVGNKVCENRPLGSPPALSDTQIAGMSLTELQDQVCGGTQVTRYEYDELGKLTSVKDANGGLHTFVYDAARNLVAKQDARQNLTTYEYDELNLRQAEHQHLDEHARLGIGSRDSVPGVEDGVTAEGEKRTLTWKRTYDPNENPDTETDSKGQVTTSVHGILDRLESRTFAVPLGAPRELPYLEEQGFEYDPNGNLRFVHETKQTQSGQVVETTTRTYDNLDRLKTQSRTYGEDSRVVEYEYDDKGNRSQVTDPDGVVTTYTYDALDRLETAVFASRTTTYHYWPDGLLKSIDYPNGVMEGRCYDNAGRLEIQLTAKGSVSEDCTHGSTATLVHRSAYGYDKNGNRTSLRELRASGPEELTEYGYDKLDRLAGTRTPEGKAILYRLDAVGNREGEREALSSDVDSLGAEAYAALSSDKRLRDLTSTFNRADWLRIITDEKDATRSITFDYDFNGNLVLKKKGESRRTFAWDVRNTLTAVFDSGTEVGRYDYDVNLQRVSRKTASEQVSYVLDDDFVLQELDAAQPSQSAKRRYHYAKGPLAVSELAGSTSTKLLHTDAQGSVTDVTSDVGAVSTTRKYDAWGNYRGETAPSATDFKLGYTGHQYDLETGLTYARARYYDSDLGRFISRDSYEGQLADAPSLHRYAYAQGNPLRYRDESGHSATAIGATTGFFWGFGQMATAMGRDLINGRARDTTDYLSLWGQNIIGGAEIGASIDLVIASGGTLALAGAGALGGAGTNALTFDGEAKSWSEFVAGQKHGAAWGAAGGVVLGKAAPLLAKVPIVKEAVVKVGEAGTRLISRYVASAGDEIVTAAPNLFKEMGFGFGDDLGMTVAQSVQQGVAEVVNGGAVTAPEISAGEYLSTTVNGELHVTEELQESFRQEVRDRAEYMVKILSNQERGPVLSGVLDVRTKEVFFGINQDGVPSSLHPILRQRLEEYLARTGGQTPAKAGVPGAHSEIVALSKALHAREAAFGRPVTADDLAEFLIHNRSLRGTTKVNGIPPPCDNCSAILPSATTVLGGQ</sequence>
<evidence type="ECO:0000313" key="8">
    <source>
        <dbReference type="Proteomes" id="UP000182229"/>
    </source>
</evidence>
<feature type="domain" description="DUF6531" evidence="5">
    <location>
        <begin position="1549"/>
        <end position="1601"/>
    </location>
</feature>